<protein>
    <submittedName>
        <fullName evidence="1">Uncharacterized protein</fullName>
    </submittedName>
</protein>
<dbReference type="EMBL" id="JAALHA020000003">
    <property type="protein sequence ID" value="MDR9894733.1"/>
    <property type="molecule type" value="Genomic_DNA"/>
</dbReference>
<proteinExistence type="predicted"/>
<organism evidence="1 2">
    <name type="scientific">Aetokthonos hydrillicola Thurmond2011</name>
    <dbReference type="NCBI Taxonomy" id="2712845"/>
    <lineage>
        <taxon>Bacteria</taxon>
        <taxon>Bacillati</taxon>
        <taxon>Cyanobacteriota</taxon>
        <taxon>Cyanophyceae</taxon>
        <taxon>Nostocales</taxon>
        <taxon>Hapalosiphonaceae</taxon>
        <taxon>Aetokthonos</taxon>
    </lineage>
</organism>
<dbReference type="AlphaFoldDB" id="A0AAP5I7M0"/>
<gene>
    <name evidence="1" type="ORF">G7B40_009145</name>
</gene>
<accession>A0AAP5I7M0</accession>
<comment type="caution">
    <text evidence="1">The sequence shown here is derived from an EMBL/GenBank/DDBJ whole genome shotgun (WGS) entry which is preliminary data.</text>
</comment>
<sequence>MCIRTKRLFLAQFLSLVKGDVYDGLRLRIKTQCLKVRFTEHVYVALYVKYKYLTGALGDIYFVNEVI</sequence>
<evidence type="ECO:0000313" key="2">
    <source>
        <dbReference type="Proteomes" id="UP000667802"/>
    </source>
</evidence>
<keyword evidence="2" id="KW-1185">Reference proteome</keyword>
<name>A0AAP5I7M0_9CYAN</name>
<dbReference type="Proteomes" id="UP000667802">
    <property type="component" value="Unassembled WGS sequence"/>
</dbReference>
<reference evidence="2" key="1">
    <citation type="journal article" date="2021" name="Science">
        <title>Hunting the eagle killer: A cyanobacterial neurotoxin causes vacuolar myelinopathy.</title>
        <authorList>
            <person name="Breinlinger S."/>
            <person name="Phillips T.J."/>
            <person name="Haram B.N."/>
            <person name="Mares J."/>
            <person name="Martinez Yerena J.A."/>
            <person name="Hrouzek P."/>
            <person name="Sobotka R."/>
            <person name="Henderson W.M."/>
            <person name="Schmieder P."/>
            <person name="Williams S.M."/>
            <person name="Lauderdale J.D."/>
            <person name="Wilde H.D."/>
            <person name="Gerrin W."/>
            <person name="Kust A."/>
            <person name="Washington J.W."/>
            <person name="Wagner C."/>
            <person name="Geier B."/>
            <person name="Liebeke M."/>
            <person name="Enke H."/>
            <person name="Niedermeyer T.H.J."/>
            <person name="Wilde S.B."/>
        </authorList>
    </citation>
    <scope>NUCLEOTIDE SEQUENCE [LARGE SCALE GENOMIC DNA]</scope>
    <source>
        <strain evidence="2">Thurmond2011</strain>
    </source>
</reference>
<evidence type="ECO:0000313" key="1">
    <source>
        <dbReference type="EMBL" id="MDR9894733.1"/>
    </source>
</evidence>